<organism evidence="3 4">
    <name type="scientific">Pleionea litopenaei</name>
    <dbReference type="NCBI Taxonomy" id="3070815"/>
    <lineage>
        <taxon>Bacteria</taxon>
        <taxon>Pseudomonadati</taxon>
        <taxon>Pseudomonadota</taxon>
        <taxon>Gammaproteobacteria</taxon>
        <taxon>Oceanospirillales</taxon>
        <taxon>Pleioneaceae</taxon>
        <taxon>Pleionea</taxon>
    </lineage>
</organism>
<dbReference type="InterPro" id="IPR036188">
    <property type="entry name" value="FAD/NAD-bd_sf"/>
</dbReference>
<dbReference type="Pfam" id="PF04820">
    <property type="entry name" value="Trp_halogenase"/>
    <property type="match status" value="1"/>
</dbReference>
<dbReference type="GO" id="GO:0004497">
    <property type="term" value="F:monooxygenase activity"/>
    <property type="evidence" value="ECO:0007669"/>
    <property type="project" value="InterPro"/>
</dbReference>
<proteinExistence type="predicted"/>
<keyword evidence="2" id="KW-0274">FAD</keyword>
<sequence length="521" mass="58958">MPDEPIINKVLIVGGGTAGWLTAAILAHQLNSKGSDSVKITLVESPDIPILGVGEGTWPNLRSTLQKIGVDETDFIRQCDATFKQGSEFINFNQPINDTVHRYFHPLSAVYHSAYDMNLVPYWLKKSFVEKKQYDETVATQAFTCREGFAPKKITTPAYHAILNYSYHLDAGKFASFLTEHCVSHLGVEHISANVIDVNVDEDGFIRSVMTDQKGMLNADFFVDCSGSRGLLIEGALKVPWIDIKDKIFNDSALAVQVPYDDPMHPIATHTIATAQSAGWVWDIGLRHRRGVGHVYSSDYTNEAEAYKALESYVGNSINKLSVRSLKMKTGVRQTFFKNNCVAIGMSAAFIEPLEASAIFLIDAAATMLADQFPRLKVSLPLVSKKFNSTFALRWDKTLDFIKLHYCISNRRDSEYWIDNCSERTIPDSLKEKLAHWQYHPPSKYDFDYAYEPFVLDSYLFVLYGMQFKTEISSNLSAFQDDVLAEQHFSSVRKMNEQLARELPRQRELIEKVNRYGFQTV</sequence>
<dbReference type="SUPFAM" id="SSF51905">
    <property type="entry name" value="FAD/NAD(P)-binding domain"/>
    <property type="match status" value="1"/>
</dbReference>
<dbReference type="RefSeq" id="WP_309201799.1">
    <property type="nucleotide sequence ID" value="NZ_CP133548.1"/>
</dbReference>
<feature type="binding site" evidence="2">
    <location>
        <begin position="15"/>
        <end position="18"/>
    </location>
    <ligand>
        <name>FAD</name>
        <dbReference type="ChEBI" id="CHEBI:57692"/>
    </ligand>
</feature>
<reference evidence="3 4" key="1">
    <citation type="submission" date="2023-08" db="EMBL/GenBank/DDBJ databases">
        <title>Pleionea litopenaei sp. nov., isolated from stomach of juvenile Litopenaeus vannamei.</title>
        <authorList>
            <person name="Rho A.M."/>
            <person name="Hwang C.Y."/>
        </authorList>
    </citation>
    <scope>NUCLEOTIDE SEQUENCE [LARGE SCALE GENOMIC DNA]</scope>
    <source>
        <strain evidence="3 4">HL-JVS1</strain>
    </source>
</reference>
<evidence type="ECO:0000256" key="1">
    <source>
        <dbReference type="PIRSR" id="PIRSR011396-1"/>
    </source>
</evidence>
<feature type="binding site" evidence="2">
    <location>
        <position position="359"/>
    </location>
    <ligand>
        <name>FAD</name>
        <dbReference type="ChEBI" id="CHEBI:57692"/>
    </ligand>
</feature>
<dbReference type="Gene3D" id="3.50.50.60">
    <property type="entry name" value="FAD/NAD(P)-binding domain"/>
    <property type="match status" value="1"/>
</dbReference>
<keyword evidence="2" id="KW-0285">Flavoprotein</keyword>
<gene>
    <name evidence="3" type="ORF">Q9312_15640</name>
</gene>
<keyword evidence="2" id="KW-0547">Nucleotide-binding</keyword>
<dbReference type="PANTHER" id="PTHR43747">
    <property type="entry name" value="FAD-BINDING PROTEIN"/>
    <property type="match status" value="1"/>
</dbReference>
<feature type="binding site" evidence="2">
    <location>
        <position position="84"/>
    </location>
    <ligand>
        <name>7-chloro-L-tryptophan</name>
        <dbReference type="ChEBI" id="CHEBI:58713"/>
    </ligand>
</feature>
<dbReference type="GO" id="GO:0000166">
    <property type="term" value="F:nucleotide binding"/>
    <property type="evidence" value="ECO:0007669"/>
    <property type="project" value="UniProtKB-KW"/>
</dbReference>
<feature type="binding site" evidence="2">
    <location>
        <position position="195"/>
    </location>
    <ligand>
        <name>FAD</name>
        <dbReference type="ChEBI" id="CHEBI:57692"/>
    </ligand>
</feature>
<dbReference type="PANTHER" id="PTHR43747:SF4">
    <property type="entry name" value="FLAVIN-DEPENDENT TRYPTOPHAN HALOGENASE"/>
    <property type="match status" value="1"/>
</dbReference>
<feature type="binding site" evidence="2">
    <location>
        <position position="355"/>
    </location>
    <ligand>
        <name>L-tryptophan</name>
        <dbReference type="ChEBI" id="CHEBI:57912"/>
    </ligand>
</feature>
<dbReference type="KEGG" id="plei:Q9312_15640"/>
<dbReference type="Proteomes" id="UP001239782">
    <property type="component" value="Chromosome"/>
</dbReference>
<evidence type="ECO:0000313" key="3">
    <source>
        <dbReference type="EMBL" id="WMS86654.1"/>
    </source>
</evidence>
<dbReference type="InterPro" id="IPR033856">
    <property type="entry name" value="Trp_halogen"/>
</dbReference>
<evidence type="ECO:0000256" key="2">
    <source>
        <dbReference type="PIRSR" id="PIRSR011396-2"/>
    </source>
</evidence>
<dbReference type="InterPro" id="IPR050816">
    <property type="entry name" value="Flavin-dep_Halogenase_NPB"/>
</dbReference>
<name>A0AA51RSG0_9GAMM</name>
<dbReference type="EMBL" id="CP133548">
    <property type="protein sequence ID" value="WMS86654.1"/>
    <property type="molecule type" value="Genomic_DNA"/>
</dbReference>
<feature type="active site" evidence="1">
    <location>
        <position position="84"/>
    </location>
</feature>
<dbReference type="AlphaFoldDB" id="A0AA51RSG0"/>
<accession>A0AA51RSG0</accession>
<protein>
    <submittedName>
        <fullName evidence="3">Tryptophan 7-halogenase</fullName>
    </submittedName>
</protein>
<keyword evidence="4" id="KW-1185">Reference proteome</keyword>
<evidence type="ECO:0000313" key="4">
    <source>
        <dbReference type="Proteomes" id="UP001239782"/>
    </source>
</evidence>
<dbReference type="InterPro" id="IPR006905">
    <property type="entry name" value="Flavin_halogenase"/>
</dbReference>
<dbReference type="PIRSF" id="PIRSF011396">
    <property type="entry name" value="Trp_halogenase"/>
    <property type="match status" value="1"/>
</dbReference>